<evidence type="ECO:0000259" key="1">
    <source>
        <dbReference type="Pfam" id="PF01738"/>
    </source>
</evidence>
<dbReference type="PANTHER" id="PTHR46623:SF6">
    <property type="entry name" value="ALPHA_BETA-HYDROLASES SUPERFAMILY PROTEIN"/>
    <property type="match status" value="1"/>
</dbReference>
<dbReference type="Pfam" id="PF01738">
    <property type="entry name" value="DLH"/>
    <property type="match status" value="1"/>
</dbReference>
<dbReference type="AlphaFoldDB" id="A0A559K6X9"/>
<name>A0A559K6X9_9BACL</name>
<dbReference type="InterPro" id="IPR051049">
    <property type="entry name" value="Dienelactone_hydrolase-like"/>
</dbReference>
<keyword evidence="2" id="KW-0378">Hydrolase</keyword>
<sequence>MNLQTTWIQYGADDQFSGYLAKPEGDFGSLPAVIVLQEIWGVDAHIRSVTERFAAAGYVAFAPDLYSINGKHPEPLSPESITRFKLFRDSLPPEVWMNEEARAQALAELQEEERNGLMDTQKLMFQRDMKGYLQKITEAATFLREQEPTSRGRRVASVGFCLGGGLSAQLACHDPELAGAVIFYGSAPGAEQLQTIACPIIGFYGGKDARITDAVPAFSEAMSAAGKSFVPHVYPEAPHAFFNDTRASYRVDAARDAFARTLAFLNEQLA</sequence>
<dbReference type="InterPro" id="IPR002925">
    <property type="entry name" value="Dienelactn_hydro"/>
</dbReference>
<evidence type="ECO:0000313" key="2">
    <source>
        <dbReference type="EMBL" id="TVY07895.1"/>
    </source>
</evidence>
<proteinExistence type="predicted"/>
<gene>
    <name evidence="2" type="ORF">FPZ49_21565</name>
</gene>
<comment type="caution">
    <text evidence="2">The sequence shown here is derived from an EMBL/GenBank/DDBJ whole genome shotgun (WGS) entry which is preliminary data.</text>
</comment>
<dbReference type="GO" id="GO:0016787">
    <property type="term" value="F:hydrolase activity"/>
    <property type="evidence" value="ECO:0007669"/>
    <property type="project" value="UniProtKB-KW"/>
</dbReference>
<dbReference type="EMBL" id="VNJI01000030">
    <property type="protein sequence ID" value="TVY07895.1"/>
    <property type="molecule type" value="Genomic_DNA"/>
</dbReference>
<feature type="domain" description="Dienelactone hydrolase" evidence="1">
    <location>
        <begin position="16"/>
        <end position="267"/>
    </location>
</feature>
<dbReference type="Proteomes" id="UP000317036">
    <property type="component" value="Unassembled WGS sequence"/>
</dbReference>
<dbReference type="SUPFAM" id="SSF53474">
    <property type="entry name" value="alpha/beta-Hydrolases"/>
    <property type="match status" value="1"/>
</dbReference>
<dbReference type="InterPro" id="IPR029058">
    <property type="entry name" value="AB_hydrolase_fold"/>
</dbReference>
<dbReference type="OrthoDB" id="9771666at2"/>
<organism evidence="2 3">
    <name type="scientific">Paenibacillus cremeus</name>
    <dbReference type="NCBI Taxonomy" id="2163881"/>
    <lineage>
        <taxon>Bacteria</taxon>
        <taxon>Bacillati</taxon>
        <taxon>Bacillota</taxon>
        <taxon>Bacilli</taxon>
        <taxon>Bacillales</taxon>
        <taxon>Paenibacillaceae</taxon>
        <taxon>Paenibacillus</taxon>
    </lineage>
</organism>
<dbReference type="RefSeq" id="WP_144850777.1">
    <property type="nucleotide sequence ID" value="NZ_VNJI01000030.1"/>
</dbReference>
<dbReference type="Gene3D" id="3.40.50.1820">
    <property type="entry name" value="alpha/beta hydrolase"/>
    <property type="match status" value="1"/>
</dbReference>
<evidence type="ECO:0000313" key="3">
    <source>
        <dbReference type="Proteomes" id="UP000317036"/>
    </source>
</evidence>
<reference evidence="2 3" key="1">
    <citation type="submission" date="2019-07" db="EMBL/GenBank/DDBJ databases">
        <authorList>
            <person name="Kim J."/>
        </authorList>
    </citation>
    <scope>NUCLEOTIDE SEQUENCE [LARGE SCALE GENOMIC DNA]</scope>
    <source>
        <strain evidence="2 3">JC52</strain>
    </source>
</reference>
<protein>
    <submittedName>
        <fullName evidence="2">Dienelactone hydrolase family protein</fullName>
    </submittedName>
</protein>
<dbReference type="PANTHER" id="PTHR46623">
    <property type="entry name" value="CARBOXYMETHYLENEBUTENOLIDASE-RELATED"/>
    <property type="match status" value="1"/>
</dbReference>
<accession>A0A559K6X9</accession>
<keyword evidence="3" id="KW-1185">Reference proteome</keyword>